<evidence type="ECO:0000256" key="3">
    <source>
        <dbReference type="ARBA" id="ARBA00022723"/>
    </source>
</evidence>
<reference evidence="8 9" key="2">
    <citation type="submission" date="2019-05" db="EMBL/GenBank/DDBJ databases">
        <title>Glycomyces buryatensis sp. nov.</title>
        <authorList>
            <person name="Nikitina E."/>
        </authorList>
    </citation>
    <scope>NUCLEOTIDE SEQUENCE [LARGE SCALE GENOMIC DNA]</scope>
    <source>
        <strain evidence="8 9">18</strain>
    </source>
</reference>
<organism evidence="8 9">
    <name type="scientific">Glycomyces buryatensis</name>
    <dbReference type="NCBI Taxonomy" id="2570927"/>
    <lineage>
        <taxon>Bacteria</taxon>
        <taxon>Bacillati</taxon>
        <taxon>Actinomycetota</taxon>
        <taxon>Actinomycetes</taxon>
        <taxon>Glycomycetales</taxon>
        <taxon>Glycomycetaceae</taxon>
        <taxon>Glycomyces</taxon>
    </lineage>
</organism>
<name>A0A4S8QGD4_9ACTN</name>
<dbReference type="HAMAP" id="MF_00265">
    <property type="entry name" value="VapC_Nob1"/>
    <property type="match status" value="1"/>
</dbReference>
<proteinExistence type="inferred from homology"/>
<feature type="domain" description="PIN" evidence="7">
    <location>
        <begin position="51"/>
        <end position="168"/>
    </location>
</feature>
<dbReference type="EMBL" id="STGY01000001">
    <property type="protein sequence ID" value="THV43518.1"/>
    <property type="molecule type" value="Genomic_DNA"/>
</dbReference>
<dbReference type="GO" id="GO:0090729">
    <property type="term" value="F:toxin activity"/>
    <property type="evidence" value="ECO:0007669"/>
    <property type="project" value="UniProtKB-KW"/>
</dbReference>
<dbReference type="GO" id="GO:0004540">
    <property type="term" value="F:RNA nuclease activity"/>
    <property type="evidence" value="ECO:0007669"/>
    <property type="project" value="InterPro"/>
</dbReference>
<evidence type="ECO:0000256" key="5">
    <source>
        <dbReference type="ARBA" id="ARBA00022842"/>
    </source>
</evidence>
<dbReference type="InterPro" id="IPR002716">
    <property type="entry name" value="PIN_dom"/>
</dbReference>
<dbReference type="Gene3D" id="3.40.50.1010">
    <property type="entry name" value="5'-nuclease"/>
    <property type="match status" value="1"/>
</dbReference>
<dbReference type="GO" id="GO:0000287">
    <property type="term" value="F:magnesium ion binding"/>
    <property type="evidence" value="ECO:0007669"/>
    <property type="project" value="UniProtKB-UniRule"/>
</dbReference>
<comment type="similarity">
    <text evidence="6">Belongs to the PINc/VapC protein family.</text>
</comment>
<dbReference type="InterPro" id="IPR022907">
    <property type="entry name" value="VapC_family"/>
</dbReference>
<dbReference type="EC" id="3.1.-.-" evidence="6"/>
<reference evidence="9" key="1">
    <citation type="submission" date="2019-04" db="EMBL/GenBank/DDBJ databases">
        <title>Nocardioides xinjiangensis sp. nov.</title>
        <authorList>
            <person name="Liu S."/>
        </authorList>
    </citation>
    <scope>NUCLEOTIDE SEQUENCE [LARGE SCALE GENOMIC DNA]</scope>
    <source>
        <strain evidence="9">18</strain>
    </source>
</reference>
<keyword evidence="3 6" id="KW-0479">Metal-binding</keyword>
<gene>
    <name evidence="6" type="primary">vapC</name>
    <name evidence="8" type="ORF">FAB82_00175</name>
</gene>
<dbReference type="AlphaFoldDB" id="A0A4S8QGD4"/>
<comment type="function">
    <text evidence="6">Toxic component of a toxin-antitoxin (TA) system. An RNase.</text>
</comment>
<dbReference type="Pfam" id="PF01850">
    <property type="entry name" value="PIN"/>
    <property type="match status" value="1"/>
</dbReference>
<keyword evidence="4 6" id="KW-0378">Hydrolase</keyword>
<feature type="binding site" evidence="6">
    <location>
        <position position="146"/>
    </location>
    <ligand>
        <name>Mg(2+)</name>
        <dbReference type="ChEBI" id="CHEBI:18420"/>
    </ligand>
</feature>
<dbReference type="Proteomes" id="UP000308760">
    <property type="component" value="Unassembled WGS sequence"/>
</dbReference>
<dbReference type="OrthoDB" id="5184258at2"/>
<keyword evidence="5 6" id="KW-0460">Magnesium</keyword>
<feature type="binding site" evidence="6">
    <location>
        <position position="53"/>
    </location>
    <ligand>
        <name>Mg(2+)</name>
        <dbReference type="ChEBI" id="CHEBI:18420"/>
    </ligand>
</feature>
<dbReference type="GO" id="GO:0016787">
    <property type="term" value="F:hydrolase activity"/>
    <property type="evidence" value="ECO:0007669"/>
    <property type="project" value="UniProtKB-KW"/>
</dbReference>
<protein>
    <recommendedName>
        <fullName evidence="6">Ribonuclease VapC</fullName>
        <shortName evidence="6">RNase VapC</shortName>
        <ecNumber evidence="6">3.1.-.-</ecNumber>
    </recommendedName>
    <alternativeName>
        <fullName evidence="6">Toxin VapC</fullName>
    </alternativeName>
</protein>
<keyword evidence="1 6" id="KW-1277">Toxin-antitoxin system</keyword>
<evidence type="ECO:0000256" key="6">
    <source>
        <dbReference type="HAMAP-Rule" id="MF_00265"/>
    </source>
</evidence>
<evidence type="ECO:0000256" key="4">
    <source>
        <dbReference type="ARBA" id="ARBA00022801"/>
    </source>
</evidence>
<comment type="cofactor">
    <cofactor evidence="6">
        <name>Mg(2+)</name>
        <dbReference type="ChEBI" id="CHEBI:18420"/>
    </cofactor>
</comment>
<sequence>MRVSRPTPSGLIPWVMTTGPRPSAVPPCSPRRSISGSRGSGAIIPNFPVVIADTSALVAFFNADDKHHVGTREAFAATGHIVVSPCILAELDYLLAMRMGSAVSNAALGYIASRVASGRWEVPGIGQSLLAAHAVLQDYPEIGLSDATNVVLAREFRTDAIATLDMRHFRMIRPLTPHPAFRLLPADL</sequence>
<evidence type="ECO:0000313" key="8">
    <source>
        <dbReference type="EMBL" id="THV43518.1"/>
    </source>
</evidence>
<accession>A0A4S8QGD4</accession>
<keyword evidence="6" id="KW-0800">Toxin</keyword>
<dbReference type="InterPro" id="IPR029060">
    <property type="entry name" value="PIN-like_dom_sf"/>
</dbReference>
<evidence type="ECO:0000313" key="9">
    <source>
        <dbReference type="Proteomes" id="UP000308760"/>
    </source>
</evidence>
<evidence type="ECO:0000256" key="2">
    <source>
        <dbReference type="ARBA" id="ARBA00022722"/>
    </source>
</evidence>
<evidence type="ECO:0000256" key="1">
    <source>
        <dbReference type="ARBA" id="ARBA00022649"/>
    </source>
</evidence>
<keyword evidence="9" id="KW-1185">Reference proteome</keyword>
<dbReference type="SUPFAM" id="SSF88723">
    <property type="entry name" value="PIN domain-like"/>
    <property type="match status" value="1"/>
</dbReference>
<comment type="caution">
    <text evidence="8">The sequence shown here is derived from an EMBL/GenBank/DDBJ whole genome shotgun (WGS) entry which is preliminary data.</text>
</comment>
<keyword evidence="2 6" id="KW-0540">Nuclease</keyword>
<evidence type="ECO:0000259" key="7">
    <source>
        <dbReference type="Pfam" id="PF01850"/>
    </source>
</evidence>